<dbReference type="AlphaFoldDB" id="A0A6G8AW59"/>
<comment type="similarity">
    <text evidence="1">Belongs to the UPF0337 (CsbD) family.</text>
</comment>
<name>A0A6G8AW59_9ENTE</name>
<dbReference type="Proteomes" id="UP000501747">
    <property type="component" value="Chromosome"/>
</dbReference>
<evidence type="ECO:0000313" key="5">
    <source>
        <dbReference type="Proteomes" id="UP000501747"/>
    </source>
</evidence>
<keyword evidence="5" id="KW-1185">Reference proteome</keyword>
<evidence type="ECO:0000259" key="3">
    <source>
        <dbReference type="Pfam" id="PF05532"/>
    </source>
</evidence>
<feature type="domain" description="CsbD-like" evidence="3">
    <location>
        <begin position="4"/>
        <end position="50"/>
    </location>
</feature>
<dbReference type="InterPro" id="IPR008462">
    <property type="entry name" value="CsbD"/>
</dbReference>
<gene>
    <name evidence="4" type="ORF">G7082_12410</name>
</gene>
<protein>
    <submittedName>
        <fullName evidence="4">CsbD family protein</fullName>
    </submittedName>
</protein>
<evidence type="ECO:0000256" key="2">
    <source>
        <dbReference type="SAM" id="Coils"/>
    </source>
</evidence>
<dbReference type="Pfam" id="PF05532">
    <property type="entry name" value="CsbD"/>
    <property type="match status" value="1"/>
</dbReference>
<reference evidence="4 5" key="1">
    <citation type="submission" date="2020-03" db="EMBL/GenBank/DDBJ databases">
        <title>Vagococcus sp. nov., isolated from beetles.</title>
        <authorList>
            <person name="Hyun D.-W."/>
            <person name="Bae J.-W."/>
        </authorList>
    </citation>
    <scope>NUCLEOTIDE SEQUENCE [LARGE SCALE GENOMIC DNA]</scope>
    <source>
        <strain evidence="4 5">HDW17B</strain>
    </source>
</reference>
<dbReference type="SUPFAM" id="SSF69047">
    <property type="entry name" value="Hypothetical protein YjbJ"/>
    <property type="match status" value="1"/>
</dbReference>
<dbReference type="InterPro" id="IPR036629">
    <property type="entry name" value="YjbJ_sf"/>
</dbReference>
<sequence>MTDKGFTDKVKGKAKEVTGDITHDKGMKAEGLVDQAIGKAKEVKADIKDVSEELAEKAKEKLDKNKD</sequence>
<evidence type="ECO:0000256" key="1">
    <source>
        <dbReference type="ARBA" id="ARBA00009129"/>
    </source>
</evidence>
<keyword evidence="2" id="KW-0175">Coiled coil</keyword>
<dbReference type="KEGG" id="vhy:G7082_12410"/>
<dbReference type="Gene3D" id="1.10.1470.10">
    <property type="entry name" value="YjbJ"/>
    <property type="match status" value="1"/>
</dbReference>
<feature type="coiled-coil region" evidence="2">
    <location>
        <begin position="33"/>
        <end position="60"/>
    </location>
</feature>
<organism evidence="4 5">
    <name type="scientific">Vagococcus hydrophili</name>
    <dbReference type="NCBI Taxonomy" id="2714947"/>
    <lineage>
        <taxon>Bacteria</taxon>
        <taxon>Bacillati</taxon>
        <taxon>Bacillota</taxon>
        <taxon>Bacilli</taxon>
        <taxon>Lactobacillales</taxon>
        <taxon>Enterococcaceae</taxon>
        <taxon>Vagococcus</taxon>
    </lineage>
</organism>
<evidence type="ECO:0000313" key="4">
    <source>
        <dbReference type="EMBL" id="QIL49236.1"/>
    </source>
</evidence>
<accession>A0A6G8AW59</accession>
<dbReference type="EMBL" id="CP049887">
    <property type="protein sequence ID" value="QIL49236.1"/>
    <property type="molecule type" value="Genomic_DNA"/>
</dbReference>
<dbReference type="RefSeq" id="WP_166035362.1">
    <property type="nucleotide sequence ID" value="NZ_CP049887.1"/>
</dbReference>
<proteinExistence type="inferred from homology"/>